<dbReference type="InterPro" id="IPR029052">
    <property type="entry name" value="Metallo-depent_PP-like"/>
</dbReference>
<dbReference type="RefSeq" id="WP_016420474.1">
    <property type="nucleotide sequence ID" value="NZ_FNND01000003.1"/>
</dbReference>
<dbReference type="GO" id="GO:0016791">
    <property type="term" value="F:phosphatase activity"/>
    <property type="evidence" value="ECO:0007669"/>
    <property type="project" value="TreeGrafter"/>
</dbReference>
<feature type="domain" description="Calcineurin-like phosphoesterase" evidence="1">
    <location>
        <begin position="1"/>
        <end position="144"/>
    </location>
</feature>
<dbReference type="InterPro" id="IPR006186">
    <property type="entry name" value="Ser/Thr-sp_prot-phosphatase"/>
</dbReference>
<protein>
    <submittedName>
        <fullName evidence="2">Serine/threonine protein phosphatase 1</fullName>
    </submittedName>
</protein>
<keyword evidence="3" id="KW-1185">Reference proteome</keyword>
<dbReference type="OrthoDB" id="9808081at2"/>
<dbReference type="GeneID" id="85016947"/>
<comment type="caution">
    <text evidence="2">The sequence shown here is derived from an EMBL/GenBank/DDBJ whole genome shotgun (WGS) entry which is preliminary data.</text>
</comment>
<dbReference type="Gene3D" id="3.60.21.10">
    <property type="match status" value="1"/>
</dbReference>
<dbReference type="GO" id="GO:0005737">
    <property type="term" value="C:cytoplasm"/>
    <property type="evidence" value="ECO:0007669"/>
    <property type="project" value="TreeGrafter"/>
</dbReference>
<gene>
    <name evidence="2" type="ORF">SAMN05444420_103119</name>
</gene>
<sequence>MRTLVIGDIHGAYAALLEVLKRARVTPDDLLIFLGDYADRGKHTPEVLDELIALQQTHQVICLRGNHDALCCDFLLGKPMSDLWRSHGGKATEEAYKHYSKEDKQLHIDFLQSLRNYLLDGQNRLFLHAGFTDRGGVAHEFFTENFYWDRTLWELALATPEDMPPTDPYYPKRLSLYKEIYIGHTPTLNYGTDQPMCRHHVWNLDTGAGFNSRLTIMDIETKEYWQAAVNEK</sequence>
<organism evidence="2 3">
    <name type="scientific">Capnocytophaga granulosa</name>
    <dbReference type="NCBI Taxonomy" id="45242"/>
    <lineage>
        <taxon>Bacteria</taxon>
        <taxon>Pseudomonadati</taxon>
        <taxon>Bacteroidota</taxon>
        <taxon>Flavobacteriia</taxon>
        <taxon>Flavobacteriales</taxon>
        <taxon>Flavobacteriaceae</taxon>
        <taxon>Capnocytophaga</taxon>
    </lineage>
</organism>
<evidence type="ECO:0000313" key="2">
    <source>
        <dbReference type="EMBL" id="SDW65250.1"/>
    </source>
</evidence>
<dbReference type="InterPro" id="IPR004843">
    <property type="entry name" value="Calcineurin-like_PHP"/>
</dbReference>
<evidence type="ECO:0000259" key="1">
    <source>
        <dbReference type="Pfam" id="PF00149"/>
    </source>
</evidence>
<proteinExistence type="predicted"/>
<evidence type="ECO:0000313" key="3">
    <source>
        <dbReference type="Proteomes" id="UP000182771"/>
    </source>
</evidence>
<dbReference type="PRINTS" id="PR00114">
    <property type="entry name" value="STPHPHTASE"/>
</dbReference>
<name>A0A1H2VAE6_9FLAO</name>
<dbReference type="AlphaFoldDB" id="A0A1H2VAE6"/>
<dbReference type="EMBL" id="FNND01000003">
    <property type="protein sequence ID" value="SDW65250.1"/>
    <property type="molecule type" value="Genomic_DNA"/>
</dbReference>
<dbReference type="PANTHER" id="PTHR42850:SF4">
    <property type="entry name" value="ZINC-DEPENDENT ENDOPOLYPHOSPHATASE"/>
    <property type="match status" value="1"/>
</dbReference>
<dbReference type="CDD" id="cd00144">
    <property type="entry name" value="MPP_PPP_family"/>
    <property type="match status" value="1"/>
</dbReference>
<dbReference type="Proteomes" id="UP000182771">
    <property type="component" value="Unassembled WGS sequence"/>
</dbReference>
<dbReference type="SUPFAM" id="SSF56300">
    <property type="entry name" value="Metallo-dependent phosphatases"/>
    <property type="match status" value="1"/>
</dbReference>
<dbReference type="GO" id="GO:0110154">
    <property type="term" value="P:RNA decapping"/>
    <property type="evidence" value="ECO:0007669"/>
    <property type="project" value="TreeGrafter"/>
</dbReference>
<dbReference type="Pfam" id="PF00149">
    <property type="entry name" value="Metallophos"/>
    <property type="match status" value="1"/>
</dbReference>
<accession>A0A1H2VAE6</accession>
<dbReference type="PANTHER" id="PTHR42850">
    <property type="entry name" value="METALLOPHOSPHOESTERASE"/>
    <property type="match status" value="1"/>
</dbReference>
<reference evidence="2 3" key="1">
    <citation type="submission" date="2016-10" db="EMBL/GenBank/DDBJ databases">
        <authorList>
            <person name="Varghese N."/>
            <person name="Submissions S."/>
        </authorList>
    </citation>
    <scope>NUCLEOTIDE SEQUENCE [LARGE SCALE GENOMIC DNA]</scope>
    <source>
        <strain evidence="2 3">DSM 11449</strain>
    </source>
</reference>
<dbReference type="InterPro" id="IPR050126">
    <property type="entry name" value="Ap4A_hydrolase"/>
</dbReference>
<dbReference type="GO" id="GO:0008803">
    <property type="term" value="F:bis(5'-nucleosyl)-tetraphosphatase (symmetrical) activity"/>
    <property type="evidence" value="ECO:0007669"/>
    <property type="project" value="TreeGrafter"/>
</dbReference>